<feature type="compositionally biased region" description="Basic and acidic residues" evidence="5">
    <location>
        <begin position="31"/>
        <end position="52"/>
    </location>
</feature>
<comment type="subcellular location">
    <subcellularLocation>
        <location evidence="1">Nucleus</location>
        <location evidence="1">Nucleolus</location>
    </subcellularLocation>
</comment>
<keyword evidence="4" id="KW-0539">Nucleus</keyword>
<feature type="region of interest" description="Disordered" evidence="5">
    <location>
        <begin position="1"/>
        <end position="124"/>
    </location>
</feature>
<dbReference type="AlphaFoldDB" id="A0A2V3J459"/>
<feature type="compositionally biased region" description="Basic residues" evidence="5">
    <location>
        <begin position="66"/>
        <end position="83"/>
    </location>
</feature>
<dbReference type="InterPro" id="IPR011501">
    <property type="entry name" value="Noc3_N"/>
</dbReference>
<dbReference type="PANTHER" id="PTHR14428:SF5">
    <property type="entry name" value="NUCLEOLAR COMPLEX PROTEIN 3 HOMOLOG"/>
    <property type="match status" value="1"/>
</dbReference>
<keyword evidence="3" id="KW-0175">Coiled coil</keyword>
<feature type="domain" description="CCAAT-binding factor" evidence="6">
    <location>
        <begin position="531"/>
        <end position="671"/>
    </location>
</feature>
<evidence type="ECO:0000256" key="1">
    <source>
        <dbReference type="ARBA" id="ARBA00004604"/>
    </source>
</evidence>
<gene>
    <name evidence="8" type="ORF">BWQ96_01333</name>
</gene>
<comment type="caution">
    <text evidence="8">The sequence shown here is derived from an EMBL/GenBank/DDBJ whole genome shotgun (WGS) entry which is preliminary data.</text>
</comment>
<feature type="compositionally biased region" description="Basic residues" evidence="5">
    <location>
        <begin position="364"/>
        <end position="385"/>
    </location>
</feature>
<feature type="region of interest" description="Disordered" evidence="5">
    <location>
        <begin position="364"/>
        <end position="401"/>
    </location>
</feature>
<name>A0A2V3J459_9FLOR</name>
<comment type="similarity">
    <text evidence="2">Belongs to the CBF/MAK21 family.</text>
</comment>
<keyword evidence="9" id="KW-1185">Reference proteome</keyword>
<evidence type="ECO:0000259" key="7">
    <source>
        <dbReference type="Pfam" id="PF07540"/>
    </source>
</evidence>
<dbReference type="OrthoDB" id="10263597at2759"/>
<evidence type="ECO:0000256" key="4">
    <source>
        <dbReference type="ARBA" id="ARBA00023242"/>
    </source>
</evidence>
<feature type="compositionally biased region" description="Basic and acidic residues" evidence="5">
    <location>
        <begin position="386"/>
        <end position="401"/>
    </location>
</feature>
<evidence type="ECO:0000313" key="9">
    <source>
        <dbReference type="Proteomes" id="UP000247409"/>
    </source>
</evidence>
<dbReference type="GO" id="GO:0005730">
    <property type="term" value="C:nucleolus"/>
    <property type="evidence" value="ECO:0007669"/>
    <property type="project" value="UniProtKB-SubCell"/>
</dbReference>
<evidence type="ECO:0000259" key="6">
    <source>
        <dbReference type="Pfam" id="PF03914"/>
    </source>
</evidence>
<dbReference type="Pfam" id="PF07540">
    <property type="entry name" value="NOC3p"/>
    <property type="match status" value="1"/>
</dbReference>
<evidence type="ECO:0000256" key="3">
    <source>
        <dbReference type="ARBA" id="ARBA00023054"/>
    </source>
</evidence>
<dbReference type="EMBL" id="NBIV01000011">
    <property type="protein sequence ID" value="PXF48777.1"/>
    <property type="molecule type" value="Genomic_DNA"/>
</dbReference>
<evidence type="ECO:0000256" key="2">
    <source>
        <dbReference type="ARBA" id="ARBA00007797"/>
    </source>
</evidence>
<dbReference type="PANTHER" id="PTHR14428">
    <property type="entry name" value="NUCLEOLAR COMPLEX PROTEIN 3"/>
    <property type="match status" value="1"/>
</dbReference>
<reference evidence="8 9" key="1">
    <citation type="journal article" date="2018" name="Mol. Biol. Evol.">
        <title>Analysis of the draft genome of the red seaweed Gracilariopsis chorda provides insights into genome size evolution in Rhodophyta.</title>
        <authorList>
            <person name="Lee J."/>
            <person name="Yang E.C."/>
            <person name="Graf L."/>
            <person name="Yang J.H."/>
            <person name="Qiu H."/>
            <person name="Zel Zion U."/>
            <person name="Chan C.X."/>
            <person name="Stephens T.G."/>
            <person name="Weber A.P.M."/>
            <person name="Boo G.H."/>
            <person name="Boo S.M."/>
            <person name="Kim K.M."/>
            <person name="Shin Y."/>
            <person name="Jung M."/>
            <person name="Lee S.J."/>
            <person name="Yim H.S."/>
            <person name="Lee J.H."/>
            <person name="Bhattacharya D."/>
            <person name="Yoon H.S."/>
        </authorList>
    </citation>
    <scope>NUCLEOTIDE SEQUENCE [LARGE SCALE GENOMIC DNA]</scope>
    <source>
        <strain evidence="8 9">SKKU-2015</strain>
        <tissue evidence="8">Whole body</tissue>
    </source>
</reference>
<dbReference type="GO" id="GO:0006270">
    <property type="term" value="P:DNA replication initiation"/>
    <property type="evidence" value="ECO:0007669"/>
    <property type="project" value="TreeGrafter"/>
</dbReference>
<evidence type="ECO:0000256" key="5">
    <source>
        <dbReference type="SAM" id="MobiDB-lite"/>
    </source>
</evidence>
<protein>
    <submittedName>
        <fullName evidence="8">Nucleolar complex protein 3-like</fullName>
    </submittedName>
</protein>
<dbReference type="InterPro" id="IPR016903">
    <property type="entry name" value="Nucleolar_cplx-assoc_3"/>
</dbReference>
<sequence length="771" mass="84819">MIPAYDSLSHPSAEGKRKPSTGMARKRRNKSRNEDKTPSWEVTRSFKVEESKPPPLPVVQSDGIVKRSKKSRPKFVAKAKSKKKAAELNAVSQQDNDENPPTEGADAEGALSSSAGKRARKRPRQALEKYAEQIEKLEMTKVTVASIAANITSNPQENVGLLKELRSMGRVSRGKVAALILLTESQVYKDIAPGYRIRKITEKEAEVKVSKETKKLRDYEEALLSSYQKFVKSCISLSNWRFSGKAHTAASRNMAVVRFAACKALSELIRSLSHFNEAEVISNVMCAHVCNREEDIRKTSSDALSAVLRNAHKASGQILSLCVSIAKSLASTAGKKQRSAPAELVAPLTEIQFASFARLPISSKRKKESMKGKRLSKVKRRRLMKAKKEEEDKELEKDLREADAEATPQELFGAKKSLLNYVCHAYFNIIRSASSDVDVADDKQPEKVRTRKPPAALSPALKGLLRISAFISSDIIDAILGALCPLLETGRLPLGMRFRCLSAAYAVLGVNARSQKASPDAFTGDTRALDTALYTTLGDLYTPEMPLREDESITYDAVEAMVAATSYRDIPAARNAALSRRLSILASNAPLHSCSIALLYASQSIMPASVVSAIYPQLDENNELRFSNDTGHVSNYRIDINDPDTAGAERSASWELSSLVCSFHPTVRDIAKQCAYGNCGSRLPASSTSVVFKAKAHSNAQGGFNPPPQSELSPNRKRRPLRSEPSAENIDFVMDDELQAINRTLENDELTMRDYLLGRWKARDNENGQAA</sequence>
<dbReference type="Proteomes" id="UP000247409">
    <property type="component" value="Unassembled WGS sequence"/>
</dbReference>
<evidence type="ECO:0000313" key="8">
    <source>
        <dbReference type="EMBL" id="PXF48777.1"/>
    </source>
</evidence>
<dbReference type="GO" id="GO:0003682">
    <property type="term" value="F:chromatin binding"/>
    <property type="evidence" value="ECO:0007669"/>
    <property type="project" value="TreeGrafter"/>
</dbReference>
<organism evidence="8 9">
    <name type="scientific">Gracilariopsis chorda</name>
    <dbReference type="NCBI Taxonomy" id="448386"/>
    <lineage>
        <taxon>Eukaryota</taxon>
        <taxon>Rhodophyta</taxon>
        <taxon>Florideophyceae</taxon>
        <taxon>Rhodymeniophycidae</taxon>
        <taxon>Gracilariales</taxon>
        <taxon>Gracilariaceae</taxon>
        <taxon>Gracilariopsis</taxon>
    </lineage>
</organism>
<feature type="domain" description="Nucleolar complex-associated protein 3 N-terminal" evidence="7">
    <location>
        <begin position="141"/>
        <end position="230"/>
    </location>
</feature>
<feature type="region of interest" description="Disordered" evidence="5">
    <location>
        <begin position="697"/>
        <end position="730"/>
    </location>
</feature>
<dbReference type="Pfam" id="PF03914">
    <property type="entry name" value="CBF"/>
    <property type="match status" value="1"/>
</dbReference>
<dbReference type="InterPro" id="IPR005612">
    <property type="entry name" value="CCAAT-binding_factor"/>
</dbReference>
<accession>A0A2V3J459</accession>
<dbReference type="STRING" id="448386.A0A2V3J459"/>
<proteinExistence type="inferred from homology"/>